<proteinExistence type="inferred from homology"/>
<evidence type="ECO:0000256" key="1">
    <source>
        <dbReference type="ARBA" id="ARBA00004141"/>
    </source>
</evidence>
<evidence type="ECO:0000256" key="3">
    <source>
        <dbReference type="ARBA" id="ARBA00022448"/>
    </source>
</evidence>
<feature type="transmembrane region" description="Helical" evidence="8">
    <location>
        <begin position="7"/>
        <end position="23"/>
    </location>
</feature>
<keyword evidence="3" id="KW-0813">Transport</keyword>
<evidence type="ECO:0000256" key="7">
    <source>
        <dbReference type="ARBA" id="ARBA00023136"/>
    </source>
</evidence>
<accession>A0ABQ9JCP4</accession>
<gene>
    <name evidence="9" type="ORF">NQ317_010875</name>
</gene>
<dbReference type="Proteomes" id="UP001162164">
    <property type="component" value="Unassembled WGS sequence"/>
</dbReference>
<dbReference type="InterPro" id="IPR037272">
    <property type="entry name" value="SNS_sf"/>
</dbReference>
<comment type="subcellular location">
    <subcellularLocation>
        <location evidence="1">Membrane</location>
        <topology evidence="1">Multi-pass membrane protein</topology>
    </subcellularLocation>
</comment>
<evidence type="ECO:0000313" key="9">
    <source>
        <dbReference type="EMBL" id="KAJ8975940.1"/>
    </source>
</evidence>
<keyword evidence="5" id="KW-0769">Symport</keyword>
<evidence type="ECO:0000256" key="2">
    <source>
        <dbReference type="ARBA" id="ARBA00006459"/>
    </source>
</evidence>
<dbReference type="PANTHER" id="PTHR11616">
    <property type="entry name" value="SODIUM/CHLORIDE DEPENDENT TRANSPORTER"/>
    <property type="match status" value="1"/>
</dbReference>
<keyword evidence="4 8" id="KW-0812">Transmembrane</keyword>
<keyword evidence="6 8" id="KW-1133">Transmembrane helix</keyword>
<sequence>MQLVRLLTQWAVLFGSMICFASYNKYSNSILYDTIAIWLITGITSLLVGIFAFATIGNLAFEQGIAVEDVIDDGPGLIFVVYPQTMAIMAASQVWSVFFFFMLLCLGLNTQFAIVEVVVTSVQDEFPIWMKKKILSHEILVSHHLYYIFFFAEYLLEKKDDYGKEEK</sequence>
<name>A0ABQ9JCP4_9CUCU</name>
<keyword evidence="7 8" id="KW-0472">Membrane</keyword>
<evidence type="ECO:0000313" key="10">
    <source>
        <dbReference type="Proteomes" id="UP001162164"/>
    </source>
</evidence>
<feature type="transmembrane region" description="Helical" evidence="8">
    <location>
        <begin position="134"/>
        <end position="156"/>
    </location>
</feature>
<evidence type="ECO:0000256" key="4">
    <source>
        <dbReference type="ARBA" id="ARBA00022692"/>
    </source>
</evidence>
<evidence type="ECO:0000256" key="5">
    <source>
        <dbReference type="ARBA" id="ARBA00022847"/>
    </source>
</evidence>
<evidence type="ECO:0000256" key="6">
    <source>
        <dbReference type="ARBA" id="ARBA00022989"/>
    </source>
</evidence>
<feature type="transmembrane region" description="Helical" evidence="8">
    <location>
        <begin position="94"/>
        <end position="114"/>
    </location>
</feature>
<dbReference type="PRINTS" id="PR00176">
    <property type="entry name" value="NANEUSMPORT"/>
</dbReference>
<organism evidence="9 10">
    <name type="scientific">Molorchus minor</name>
    <dbReference type="NCBI Taxonomy" id="1323400"/>
    <lineage>
        <taxon>Eukaryota</taxon>
        <taxon>Metazoa</taxon>
        <taxon>Ecdysozoa</taxon>
        <taxon>Arthropoda</taxon>
        <taxon>Hexapoda</taxon>
        <taxon>Insecta</taxon>
        <taxon>Pterygota</taxon>
        <taxon>Neoptera</taxon>
        <taxon>Endopterygota</taxon>
        <taxon>Coleoptera</taxon>
        <taxon>Polyphaga</taxon>
        <taxon>Cucujiformia</taxon>
        <taxon>Chrysomeloidea</taxon>
        <taxon>Cerambycidae</taxon>
        <taxon>Lamiinae</taxon>
        <taxon>Monochamini</taxon>
        <taxon>Molorchus</taxon>
    </lineage>
</organism>
<evidence type="ECO:0000256" key="8">
    <source>
        <dbReference type="SAM" id="Phobius"/>
    </source>
</evidence>
<keyword evidence="10" id="KW-1185">Reference proteome</keyword>
<dbReference type="Pfam" id="PF00209">
    <property type="entry name" value="SNF"/>
    <property type="match status" value="1"/>
</dbReference>
<feature type="transmembrane region" description="Helical" evidence="8">
    <location>
        <begin position="35"/>
        <end position="56"/>
    </location>
</feature>
<protein>
    <submittedName>
        <fullName evidence="9">Uncharacterized protein</fullName>
    </submittedName>
</protein>
<comment type="caution">
    <text evidence="9">The sequence shown here is derived from an EMBL/GenBank/DDBJ whole genome shotgun (WGS) entry which is preliminary data.</text>
</comment>
<reference evidence="9" key="1">
    <citation type="journal article" date="2023" name="Insect Mol. Biol.">
        <title>Genome sequencing provides insights into the evolution of gene families encoding plant cell wall-degrading enzymes in longhorned beetles.</title>
        <authorList>
            <person name="Shin N.R."/>
            <person name="Okamura Y."/>
            <person name="Kirsch R."/>
            <person name="Pauchet Y."/>
        </authorList>
    </citation>
    <scope>NUCLEOTIDE SEQUENCE</scope>
    <source>
        <tissue evidence="9">Midgut</tissue>
    </source>
</reference>
<dbReference type="PANTHER" id="PTHR11616:SF303">
    <property type="entry name" value="SODIUM- AND CHLORIDE-DEPENDENT GABA TRANSPORTER INE"/>
    <property type="match status" value="1"/>
</dbReference>
<dbReference type="PROSITE" id="PS50267">
    <property type="entry name" value="NA_NEUROTRAN_SYMP_3"/>
    <property type="match status" value="1"/>
</dbReference>
<dbReference type="InterPro" id="IPR000175">
    <property type="entry name" value="Na/ntran_symport"/>
</dbReference>
<dbReference type="EMBL" id="JAPWTJ010000747">
    <property type="protein sequence ID" value="KAJ8975940.1"/>
    <property type="molecule type" value="Genomic_DNA"/>
</dbReference>
<comment type="similarity">
    <text evidence="2">Belongs to the sodium:neurotransmitter symporter (SNF) (TC 2.A.22) family.</text>
</comment>
<dbReference type="SUPFAM" id="SSF161070">
    <property type="entry name" value="SNF-like"/>
    <property type="match status" value="1"/>
</dbReference>